<evidence type="ECO:0000313" key="5">
    <source>
        <dbReference type="EMBL" id="VDM25112.1"/>
    </source>
</evidence>
<feature type="compositionally biased region" description="Pro residues" evidence="2">
    <location>
        <begin position="105"/>
        <end position="114"/>
    </location>
</feature>
<protein>
    <submittedName>
        <fullName evidence="7">Col_cuticle_N domain-containing protein</fullName>
    </submittedName>
</protein>
<keyword evidence="3" id="KW-0472">Membrane</keyword>
<dbReference type="InterPro" id="IPR002486">
    <property type="entry name" value="Col_cuticle_N"/>
</dbReference>
<keyword evidence="1" id="KW-0677">Repeat</keyword>
<dbReference type="SMART" id="SM01088">
    <property type="entry name" value="Col_cuticle_N"/>
    <property type="match status" value="1"/>
</dbReference>
<dbReference type="Proteomes" id="UP000050794">
    <property type="component" value="Unassembled WGS sequence"/>
</dbReference>
<dbReference type="PROSITE" id="PS51257">
    <property type="entry name" value="PROKAR_LIPOPROTEIN"/>
    <property type="match status" value="1"/>
</dbReference>
<evidence type="ECO:0000256" key="1">
    <source>
        <dbReference type="ARBA" id="ARBA00022737"/>
    </source>
</evidence>
<dbReference type="WBParaSite" id="TCNE_0000091601-mRNA-1">
    <property type="protein sequence ID" value="TCNE_0000091601-mRNA-1"/>
    <property type="gene ID" value="TCNE_0000091601"/>
</dbReference>
<evidence type="ECO:0000313" key="7">
    <source>
        <dbReference type="WBParaSite" id="TCNE_0000091601-mRNA-1"/>
    </source>
</evidence>
<sequence>MNETKVITVVAAGCSTLAILACLVIIPSLYNTINELHDQVIDSVQVFRVETDSAWNEMMAVQVKVTPPGKPRENPFNNIFRIKRQNFDGLPSFCHCEPPKLNCPRGPPGPPGDPGPDGHSQLPLPTSK</sequence>
<evidence type="ECO:0000256" key="3">
    <source>
        <dbReference type="SAM" id="Phobius"/>
    </source>
</evidence>
<organism evidence="6 7">
    <name type="scientific">Toxocara canis</name>
    <name type="common">Canine roundworm</name>
    <dbReference type="NCBI Taxonomy" id="6265"/>
    <lineage>
        <taxon>Eukaryota</taxon>
        <taxon>Metazoa</taxon>
        <taxon>Ecdysozoa</taxon>
        <taxon>Nematoda</taxon>
        <taxon>Chromadorea</taxon>
        <taxon>Rhabditida</taxon>
        <taxon>Spirurina</taxon>
        <taxon>Ascaridomorpha</taxon>
        <taxon>Ascaridoidea</taxon>
        <taxon>Toxocaridae</taxon>
        <taxon>Toxocara</taxon>
    </lineage>
</organism>
<evidence type="ECO:0000313" key="6">
    <source>
        <dbReference type="Proteomes" id="UP000050794"/>
    </source>
</evidence>
<accession>A0A183TXE7</accession>
<name>A0A183TXE7_TOXCA</name>
<feature type="domain" description="Nematode cuticle collagen N-terminal" evidence="4">
    <location>
        <begin position="8"/>
        <end position="58"/>
    </location>
</feature>
<keyword evidence="6" id="KW-1185">Reference proteome</keyword>
<dbReference type="PANTHER" id="PTHR24637:SF194">
    <property type="entry name" value="CUTICLE COLLAGEN 10-RELATED"/>
    <property type="match status" value="1"/>
</dbReference>
<dbReference type="AlphaFoldDB" id="A0A183TXE7"/>
<evidence type="ECO:0000259" key="4">
    <source>
        <dbReference type="SMART" id="SM01088"/>
    </source>
</evidence>
<feature type="transmembrane region" description="Helical" evidence="3">
    <location>
        <begin position="6"/>
        <end position="26"/>
    </location>
</feature>
<evidence type="ECO:0000256" key="2">
    <source>
        <dbReference type="SAM" id="MobiDB-lite"/>
    </source>
</evidence>
<dbReference type="GO" id="GO:0042302">
    <property type="term" value="F:structural constituent of cuticle"/>
    <property type="evidence" value="ECO:0007669"/>
    <property type="project" value="InterPro"/>
</dbReference>
<feature type="region of interest" description="Disordered" evidence="2">
    <location>
        <begin position="101"/>
        <end position="128"/>
    </location>
</feature>
<keyword evidence="3" id="KW-0812">Transmembrane</keyword>
<reference evidence="7" key="1">
    <citation type="submission" date="2016-06" db="UniProtKB">
        <authorList>
            <consortium name="WormBaseParasite"/>
        </authorList>
    </citation>
    <scope>IDENTIFICATION</scope>
</reference>
<dbReference type="EMBL" id="UYWY01000548">
    <property type="protein sequence ID" value="VDM25112.1"/>
    <property type="molecule type" value="Genomic_DNA"/>
</dbReference>
<dbReference type="PANTHER" id="PTHR24637">
    <property type="entry name" value="COLLAGEN"/>
    <property type="match status" value="1"/>
</dbReference>
<reference evidence="5 6" key="2">
    <citation type="submission" date="2018-11" db="EMBL/GenBank/DDBJ databases">
        <authorList>
            <consortium name="Pathogen Informatics"/>
        </authorList>
    </citation>
    <scope>NUCLEOTIDE SEQUENCE [LARGE SCALE GENOMIC DNA]</scope>
</reference>
<proteinExistence type="predicted"/>
<keyword evidence="3" id="KW-1133">Transmembrane helix</keyword>
<gene>
    <name evidence="5" type="ORF">TCNE_LOCUS917</name>
</gene>
<dbReference type="Pfam" id="PF01484">
    <property type="entry name" value="Col_cuticle_N"/>
    <property type="match status" value="1"/>
</dbReference>